<evidence type="ECO:0000313" key="3">
    <source>
        <dbReference type="Proteomes" id="UP001249851"/>
    </source>
</evidence>
<sequence>MEKKRERNDLTPITTCISPLWKDTTTNNVVALRMPPPQTQLTSLDTFMAAHSPRRFCQARQKYILKPLTVDKRITEAGYVPVQQKTRNYSDSSEGENRMLRLGKCKLNNEFFSKESSAELYKSSFFQPGPKIPFSFSRSTSIPTMLNGTSDLIAIGTIPMASQRQTPPKPMSRSSSEEDIQPITKSKQGALWKTKATLNLKDCKYIDPMVGASPAFQARITEMAQLEVETIRFEKTKRTRKKASSS</sequence>
<feature type="region of interest" description="Disordered" evidence="1">
    <location>
        <begin position="162"/>
        <end position="183"/>
    </location>
</feature>
<reference evidence="2" key="2">
    <citation type="journal article" date="2023" name="Science">
        <title>Genomic signatures of disease resistance in endangered staghorn corals.</title>
        <authorList>
            <person name="Vollmer S.V."/>
            <person name="Selwyn J.D."/>
            <person name="Despard B.A."/>
            <person name="Roesel C.L."/>
        </authorList>
    </citation>
    <scope>NUCLEOTIDE SEQUENCE</scope>
    <source>
        <strain evidence="2">K2</strain>
    </source>
</reference>
<accession>A0AAD9Q3K3</accession>
<name>A0AAD9Q3K3_ACRCE</name>
<evidence type="ECO:0000256" key="1">
    <source>
        <dbReference type="SAM" id="MobiDB-lite"/>
    </source>
</evidence>
<dbReference type="EMBL" id="JARQWQ010000075">
    <property type="protein sequence ID" value="KAK2553701.1"/>
    <property type="molecule type" value="Genomic_DNA"/>
</dbReference>
<keyword evidence="3" id="KW-1185">Reference proteome</keyword>
<organism evidence="2 3">
    <name type="scientific">Acropora cervicornis</name>
    <name type="common">Staghorn coral</name>
    <dbReference type="NCBI Taxonomy" id="6130"/>
    <lineage>
        <taxon>Eukaryota</taxon>
        <taxon>Metazoa</taxon>
        <taxon>Cnidaria</taxon>
        <taxon>Anthozoa</taxon>
        <taxon>Hexacorallia</taxon>
        <taxon>Scleractinia</taxon>
        <taxon>Astrocoeniina</taxon>
        <taxon>Acroporidae</taxon>
        <taxon>Acropora</taxon>
    </lineage>
</organism>
<comment type="caution">
    <text evidence="2">The sequence shown here is derived from an EMBL/GenBank/DDBJ whole genome shotgun (WGS) entry which is preliminary data.</text>
</comment>
<reference evidence="2" key="1">
    <citation type="journal article" date="2023" name="G3 (Bethesda)">
        <title>Whole genome assembly and annotation of the endangered Caribbean coral Acropora cervicornis.</title>
        <authorList>
            <person name="Selwyn J.D."/>
            <person name="Vollmer S.V."/>
        </authorList>
    </citation>
    <scope>NUCLEOTIDE SEQUENCE</scope>
    <source>
        <strain evidence="2">K2</strain>
    </source>
</reference>
<dbReference type="AlphaFoldDB" id="A0AAD9Q3K3"/>
<proteinExistence type="predicted"/>
<protein>
    <submittedName>
        <fullName evidence="2">Uncharacterized protein</fullName>
    </submittedName>
</protein>
<dbReference type="Proteomes" id="UP001249851">
    <property type="component" value="Unassembled WGS sequence"/>
</dbReference>
<gene>
    <name evidence="2" type="ORF">P5673_024928</name>
</gene>
<evidence type="ECO:0000313" key="2">
    <source>
        <dbReference type="EMBL" id="KAK2553701.1"/>
    </source>
</evidence>